<evidence type="ECO:0000313" key="2">
    <source>
        <dbReference type="EMBL" id="EJW89979.1"/>
    </source>
</evidence>
<gene>
    <name evidence="2" type="ORF">EVA_21913</name>
</gene>
<feature type="compositionally biased region" description="Basic and acidic residues" evidence="1">
    <location>
        <begin position="1"/>
        <end position="10"/>
    </location>
</feature>
<feature type="region of interest" description="Disordered" evidence="1">
    <location>
        <begin position="1"/>
        <end position="25"/>
    </location>
</feature>
<name>J9FRG6_9ZZZZ</name>
<dbReference type="EMBL" id="AMCI01009133">
    <property type="protein sequence ID" value="EJW89979.1"/>
    <property type="molecule type" value="Genomic_DNA"/>
</dbReference>
<protein>
    <submittedName>
        <fullName evidence="2">Uncharacterized protein</fullName>
    </submittedName>
</protein>
<proteinExistence type="predicted"/>
<comment type="caution">
    <text evidence="2">The sequence shown here is derived from an EMBL/GenBank/DDBJ whole genome shotgun (WGS) entry which is preliminary data.</text>
</comment>
<reference evidence="2" key="1">
    <citation type="journal article" date="2012" name="PLoS ONE">
        <title>Gene sets for utilization of primary and secondary nutrition supplies in the distal gut of endangered iberian lynx.</title>
        <authorList>
            <person name="Alcaide M."/>
            <person name="Messina E."/>
            <person name="Richter M."/>
            <person name="Bargiela R."/>
            <person name="Peplies J."/>
            <person name="Huws S.A."/>
            <person name="Newbold C.J."/>
            <person name="Golyshin P.N."/>
            <person name="Simon M.A."/>
            <person name="Lopez G."/>
            <person name="Yakimov M.M."/>
            <person name="Ferrer M."/>
        </authorList>
    </citation>
    <scope>NUCLEOTIDE SEQUENCE</scope>
</reference>
<accession>J9FRG6</accession>
<dbReference type="AlphaFoldDB" id="J9FRG6"/>
<organism evidence="2">
    <name type="scientific">gut metagenome</name>
    <dbReference type="NCBI Taxonomy" id="749906"/>
    <lineage>
        <taxon>unclassified sequences</taxon>
        <taxon>metagenomes</taxon>
        <taxon>organismal metagenomes</taxon>
    </lineage>
</organism>
<evidence type="ECO:0000256" key="1">
    <source>
        <dbReference type="SAM" id="MobiDB-lite"/>
    </source>
</evidence>
<sequence>MPRQKNDGRGRLGGRTAGTPNKDKPLKTFLREHSLLYFTPDPETGRSQYDLDMEALDPRDRIDAELKLLNYTTPKMQATTVDMAITDDKQTLSSRLAQLAEEEQ</sequence>